<reference evidence="1 2" key="1">
    <citation type="submission" date="2016-10" db="EMBL/GenBank/DDBJ databases">
        <authorList>
            <person name="de Groot N.N."/>
        </authorList>
    </citation>
    <scope>NUCLEOTIDE SEQUENCE [LARGE SCALE GENOMIC DNA]</scope>
    <source>
        <strain evidence="1 2">DSM 19886</strain>
    </source>
</reference>
<proteinExistence type="predicted"/>
<dbReference type="Proteomes" id="UP000199440">
    <property type="component" value="Unassembled WGS sequence"/>
</dbReference>
<dbReference type="EMBL" id="FNGV01000005">
    <property type="protein sequence ID" value="SDM12943.1"/>
    <property type="molecule type" value="Genomic_DNA"/>
</dbReference>
<dbReference type="RefSeq" id="WP_089889349.1">
    <property type="nucleotide sequence ID" value="NZ_FNGV01000005.1"/>
</dbReference>
<organism evidence="1 2">
    <name type="scientific">Kriegella aquimaris</name>
    <dbReference type="NCBI Taxonomy" id="192904"/>
    <lineage>
        <taxon>Bacteria</taxon>
        <taxon>Pseudomonadati</taxon>
        <taxon>Bacteroidota</taxon>
        <taxon>Flavobacteriia</taxon>
        <taxon>Flavobacteriales</taxon>
        <taxon>Flavobacteriaceae</taxon>
        <taxon>Kriegella</taxon>
    </lineage>
</organism>
<name>A0A1G9QPP3_9FLAO</name>
<protein>
    <submittedName>
        <fullName evidence="1">Uncharacterized protein</fullName>
    </submittedName>
</protein>
<dbReference type="AlphaFoldDB" id="A0A1G9QPP3"/>
<evidence type="ECO:0000313" key="1">
    <source>
        <dbReference type="EMBL" id="SDM12943.1"/>
    </source>
</evidence>
<gene>
    <name evidence="1" type="ORF">SAMN04488514_105148</name>
</gene>
<keyword evidence="2" id="KW-1185">Reference proteome</keyword>
<sequence length="168" mass="18336">MKTNIVKKSTSLSGVLFVVILLGLLSLRCNKEEIRGGSVYSGNANFNITGDTTLTFNGRTDDFAIQIENNTEFFPLTFTNDDNLSFFLGIRDIPKIKTQVYSISDITSGGWTAIFLGTDLLFDSKSGEVKITTLNANKINGSVDLVLSAPFSFGNDLTVKGTFELKAR</sequence>
<evidence type="ECO:0000313" key="2">
    <source>
        <dbReference type="Proteomes" id="UP000199440"/>
    </source>
</evidence>
<accession>A0A1G9QPP3</accession>